<dbReference type="Proteomes" id="UP000054047">
    <property type="component" value="Unassembled WGS sequence"/>
</dbReference>
<keyword evidence="2" id="KW-1185">Reference proteome</keyword>
<dbReference type="OrthoDB" id="1669105at2759"/>
<reference evidence="1 2" key="1">
    <citation type="submission" date="2013-12" db="EMBL/GenBank/DDBJ databases">
        <title>Draft genome of the parsitic nematode Ancylostoma duodenale.</title>
        <authorList>
            <person name="Mitreva M."/>
        </authorList>
    </citation>
    <scope>NUCLEOTIDE SEQUENCE [LARGE SCALE GENOMIC DNA]</scope>
    <source>
        <strain evidence="1 2">Zhejiang</strain>
    </source>
</reference>
<dbReference type="PANTHER" id="PTHR23274:SF51">
    <property type="entry name" value="OS03G0423850 PROTEIN"/>
    <property type="match status" value="1"/>
</dbReference>
<dbReference type="PANTHER" id="PTHR23274">
    <property type="entry name" value="DNA HELICASE-RELATED"/>
    <property type="match status" value="1"/>
</dbReference>
<dbReference type="SUPFAM" id="SSF52540">
    <property type="entry name" value="P-loop containing nucleoside triphosphate hydrolases"/>
    <property type="match status" value="1"/>
</dbReference>
<dbReference type="InterPro" id="IPR027417">
    <property type="entry name" value="P-loop_NTPase"/>
</dbReference>
<evidence type="ECO:0008006" key="3">
    <source>
        <dbReference type="Google" id="ProtNLM"/>
    </source>
</evidence>
<evidence type="ECO:0000313" key="1">
    <source>
        <dbReference type="EMBL" id="KIH43492.1"/>
    </source>
</evidence>
<dbReference type="GO" id="GO:0005657">
    <property type="term" value="C:replication fork"/>
    <property type="evidence" value="ECO:0007669"/>
    <property type="project" value="TreeGrafter"/>
</dbReference>
<organism evidence="1 2">
    <name type="scientific">Ancylostoma duodenale</name>
    <dbReference type="NCBI Taxonomy" id="51022"/>
    <lineage>
        <taxon>Eukaryota</taxon>
        <taxon>Metazoa</taxon>
        <taxon>Ecdysozoa</taxon>
        <taxon>Nematoda</taxon>
        <taxon>Chromadorea</taxon>
        <taxon>Rhabditida</taxon>
        <taxon>Rhabditina</taxon>
        <taxon>Rhabditomorpha</taxon>
        <taxon>Strongyloidea</taxon>
        <taxon>Ancylostomatidae</taxon>
        <taxon>Ancylostomatinae</taxon>
        <taxon>Ancylostoma</taxon>
    </lineage>
</organism>
<name>A0A0C2C1N8_9BILA</name>
<dbReference type="EMBL" id="KN785380">
    <property type="protein sequence ID" value="KIH43492.1"/>
    <property type="molecule type" value="Genomic_DNA"/>
</dbReference>
<sequence>MLLRNMDPPKLCNGTRLCVKNLMPNVIEATILTGKAKGEDVFIPRIPMIPTDMLFDFKRLQFPVRLAFAITKNKAQGQSLLVAGINLETPCFSHGQLYVACSRVETSKQLYIYAPDGKTRNIVYPNALC</sequence>
<dbReference type="GO" id="GO:0006260">
    <property type="term" value="P:DNA replication"/>
    <property type="evidence" value="ECO:0007669"/>
    <property type="project" value="TreeGrafter"/>
</dbReference>
<dbReference type="AlphaFoldDB" id="A0A0C2C1N8"/>
<gene>
    <name evidence="1" type="ORF">ANCDUO_26501</name>
</gene>
<protein>
    <recommendedName>
        <fullName evidence="3">ATP-dependent DNA helicase</fullName>
    </recommendedName>
</protein>
<evidence type="ECO:0000313" key="2">
    <source>
        <dbReference type="Proteomes" id="UP000054047"/>
    </source>
</evidence>
<accession>A0A0C2C1N8</accession>
<proteinExistence type="predicted"/>